<gene>
    <name evidence="1" type="ORF">SAMN04489732_110289</name>
</gene>
<proteinExistence type="predicted"/>
<reference evidence="1 2" key="1">
    <citation type="submission" date="2016-10" db="EMBL/GenBank/DDBJ databases">
        <authorList>
            <person name="de Groot N.N."/>
        </authorList>
    </citation>
    <scope>NUCLEOTIDE SEQUENCE [LARGE SCALE GENOMIC DNA]</scope>
    <source>
        <strain evidence="1 2">DSM 44993</strain>
    </source>
</reference>
<evidence type="ECO:0000313" key="2">
    <source>
        <dbReference type="Proteomes" id="UP000198582"/>
    </source>
</evidence>
<accession>A0A1H8Y3A7</accession>
<protein>
    <submittedName>
        <fullName evidence="1">Uncharacterized protein</fullName>
    </submittedName>
</protein>
<dbReference type="Proteomes" id="UP000198582">
    <property type="component" value="Unassembled WGS sequence"/>
</dbReference>
<evidence type="ECO:0000313" key="1">
    <source>
        <dbReference type="EMBL" id="SEP46579.1"/>
    </source>
</evidence>
<name>A0A1H8Y3A7_9PSEU</name>
<dbReference type="EMBL" id="FOEF01000010">
    <property type="protein sequence ID" value="SEP46579.1"/>
    <property type="molecule type" value="Genomic_DNA"/>
</dbReference>
<organism evidence="1 2">
    <name type="scientific">Amycolatopsis saalfeldensis</name>
    <dbReference type="NCBI Taxonomy" id="394193"/>
    <lineage>
        <taxon>Bacteria</taxon>
        <taxon>Bacillati</taxon>
        <taxon>Actinomycetota</taxon>
        <taxon>Actinomycetes</taxon>
        <taxon>Pseudonocardiales</taxon>
        <taxon>Pseudonocardiaceae</taxon>
        <taxon>Amycolatopsis</taxon>
    </lineage>
</organism>
<dbReference type="AlphaFoldDB" id="A0A1H8Y3A7"/>
<keyword evidence="2" id="KW-1185">Reference proteome</keyword>
<sequence>MAVAMTWGIWSGTTDNELDEIASQLLTSLTELRDELPDAPVPDILGIDADLTDKDGWRRETVIYRDGALAAKDLVLLISARPDEWPEMMQQALVSHTRRHGRPVLVAMVDALTRLAAPALGVIASENGKQLSQLLEESLPWLQPRRL</sequence>